<name>A0A653AIQ6_UNCDX</name>
<dbReference type="AlphaFoldDB" id="A0A653AIQ6"/>
<reference evidence="1" key="1">
    <citation type="submission" date="2018-07" db="EMBL/GenBank/DDBJ databases">
        <authorList>
            <consortium name="Genoscope - CEA"/>
            <person name="William W."/>
        </authorList>
    </citation>
    <scope>NUCLEOTIDE SEQUENCE</scope>
    <source>
        <strain evidence="1">IK1</strain>
    </source>
</reference>
<gene>
    <name evidence="1" type="ORF">TRIP_B50576</name>
</gene>
<protein>
    <submittedName>
        <fullName evidence="1">Uncharacterized protein</fullName>
    </submittedName>
</protein>
<sequence length="40" mass="4578">MIVPPDDVSLLRTSTRSDGIIFRTNDNEIIFMPSNERITL</sequence>
<evidence type="ECO:0000313" key="1">
    <source>
        <dbReference type="EMBL" id="VBB47781.1"/>
    </source>
</evidence>
<dbReference type="EMBL" id="UPXX01000032">
    <property type="protein sequence ID" value="VBB47781.1"/>
    <property type="molecule type" value="Genomic_DNA"/>
</dbReference>
<proteinExistence type="predicted"/>
<organism evidence="1">
    <name type="scientific">Uncultured Desulfatiglans sp</name>
    <dbReference type="NCBI Taxonomy" id="1748965"/>
    <lineage>
        <taxon>Bacteria</taxon>
        <taxon>Pseudomonadati</taxon>
        <taxon>Thermodesulfobacteriota</taxon>
        <taxon>Desulfobacteria</taxon>
        <taxon>Desulfatiglandales</taxon>
        <taxon>Desulfatiglandaceae</taxon>
        <taxon>Desulfatiglans</taxon>
        <taxon>environmental samples</taxon>
    </lineage>
</organism>
<accession>A0A653AIQ6</accession>